<dbReference type="Proteomes" id="UP000005104">
    <property type="component" value="Chromosome"/>
</dbReference>
<evidence type="ECO:0000313" key="8">
    <source>
        <dbReference type="Proteomes" id="UP000005104"/>
    </source>
</evidence>
<evidence type="ECO:0000256" key="2">
    <source>
        <dbReference type="ARBA" id="ARBA00022723"/>
    </source>
</evidence>
<keyword evidence="2" id="KW-0479">Metal-binding</keyword>
<dbReference type="NCBIfam" id="TIGR03379">
    <property type="entry name" value="glycerol3P_GlpC"/>
    <property type="match status" value="1"/>
</dbReference>
<dbReference type="GO" id="GO:0051539">
    <property type="term" value="F:4 iron, 4 sulfur cluster binding"/>
    <property type="evidence" value="ECO:0007669"/>
    <property type="project" value="UniProtKB-KW"/>
</dbReference>
<dbReference type="PROSITE" id="PS00198">
    <property type="entry name" value="4FE4S_FER_1"/>
    <property type="match status" value="1"/>
</dbReference>
<keyword evidence="8" id="KW-1185">Reference proteome</keyword>
<evidence type="ECO:0000259" key="6">
    <source>
        <dbReference type="PROSITE" id="PS51379"/>
    </source>
</evidence>
<dbReference type="HOGENOM" id="CLU_023081_7_1_9"/>
<dbReference type="NCBIfam" id="NF008369">
    <property type="entry name" value="PRK11168.1"/>
    <property type="match status" value="1"/>
</dbReference>
<dbReference type="InterPro" id="IPR009051">
    <property type="entry name" value="Helical_ferredxn"/>
</dbReference>
<evidence type="ECO:0000256" key="3">
    <source>
        <dbReference type="ARBA" id="ARBA00022737"/>
    </source>
</evidence>
<evidence type="ECO:0000313" key="7">
    <source>
        <dbReference type="EMBL" id="EHQ92205.1"/>
    </source>
</evidence>
<dbReference type="GO" id="GO:0016491">
    <property type="term" value="F:oxidoreductase activity"/>
    <property type="evidence" value="ECO:0007669"/>
    <property type="project" value="UniProtKB-ARBA"/>
</dbReference>
<accession>H5Y0E9</accession>
<keyword evidence="3" id="KW-0677">Repeat</keyword>
<dbReference type="Pfam" id="PF13183">
    <property type="entry name" value="Fer4_8"/>
    <property type="match status" value="1"/>
</dbReference>
<dbReference type="STRING" id="768710.DesyoDRAFT_5277"/>
<proteinExistence type="predicted"/>
<dbReference type="InterPro" id="IPR017896">
    <property type="entry name" value="4Fe4S_Fe-S-bd"/>
</dbReference>
<evidence type="ECO:0000256" key="4">
    <source>
        <dbReference type="ARBA" id="ARBA00023004"/>
    </source>
</evidence>
<sequence length="411" mass="45433">MSGELMEAVYRAEKLDACLKCSACTAECPVARVNTLFPGPKAAGPDAERLRLEGIYFDPLVLAACSNCKTCEITCPSSVNITDLIMEARRKGFISGTKKKSLRYRLRALVLGRAEYLGMLGTVYAPVTNFVLKKKIVRVLMEKSLGIGRNAPLPEYHRKFAMKSKIGLNPKRVIYFPGCYSTYNDALTAKAVVKVLEHNGFSVLTPRFRCCGVPLQSNDQFSQAEANALHNLRLFAPYLEQGIPVIASCPSCTLSLKQEYPKYSSPGAKMITAKTYDLFEFLWNLYLKGQLRQDFRPSANIVGYHVPCHLKAQGIGTPVVRLLHLISGFKVKDLDSGCCGLSGSYSFKEENYAAGMQIGKPLFDKVKSGVQTSDFKEIITECGTCNIQIAHGTGVQVRHPIWYFLEGYGLS</sequence>
<dbReference type="PANTHER" id="PTHR32479">
    <property type="entry name" value="GLYCOLATE OXIDASE IRON-SULFUR SUBUNIT"/>
    <property type="match status" value="1"/>
</dbReference>
<feature type="domain" description="4Fe-4S ferredoxin-type" evidence="6">
    <location>
        <begin position="8"/>
        <end position="39"/>
    </location>
</feature>
<dbReference type="Gene3D" id="1.10.1060.10">
    <property type="entry name" value="Alpha-helical ferredoxin"/>
    <property type="match status" value="1"/>
</dbReference>
<dbReference type="EMBL" id="CM001441">
    <property type="protein sequence ID" value="EHQ92205.1"/>
    <property type="molecule type" value="Genomic_DNA"/>
</dbReference>
<dbReference type="GO" id="GO:0046872">
    <property type="term" value="F:metal ion binding"/>
    <property type="evidence" value="ECO:0007669"/>
    <property type="project" value="UniProtKB-KW"/>
</dbReference>
<reference evidence="7 8" key="1">
    <citation type="submission" date="2011-11" db="EMBL/GenBank/DDBJ databases">
        <title>The Noncontiguous Finished genome of Desulfosporosinus youngiae DSM 17734.</title>
        <authorList>
            <consortium name="US DOE Joint Genome Institute (JGI-PGF)"/>
            <person name="Lucas S."/>
            <person name="Han J."/>
            <person name="Lapidus A."/>
            <person name="Cheng J.-F."/>
            <person name="Goodwin L."/>
            <person name="Pitluck S."/>
            <person name="Peters L."/>
            <person name="Ovchinnikova G."/>
            <person name="Lu M."/>
            <person name="Land M.L."/>
            <person name="Hauser L."/>
            <person name="Pester M."/>
            <person name="Spring S."/>
            <person name="Ollivier B."/>
            <person name="Rattei T."/>
            <person name="Klenk H.-P."/>
            <person name="Wagner M."/>
            <person name="Loy A."/>
            <person name="Woyke T.J."/>
        </authorList>
    </citation>
    <scope>NUCLEOTIDE SEQUENCE [LARGE SCALE GENOMIC DNA]</scope>
    <source>
        <strain evidence="7 8">DSM 17734</strain>
    </source>
</reference>
<gene>
    <name evidence="7" type="ORF">DesyoDRAFT_5277</name>
</gene>
<keyword evidence="4" id="KW-0408">Iron</keyword>
<protein>
    <submittedName>
        <fullName evidence="7">Glycerol-3-phosphate dehydrogenase, anaerobic, C subunit</fullName>
    </submittedName>
</protein>
<dbReference type="PROSITE" id="PS51379">
    <property type="entry name" value="4FE4S_FER_2"/>
    <property type="match status" value="2"/>
</dbReference>
<dbReference type="InterPro" id="IPR017900">
    <property type="entry name" value="4Fe4S_Fe_S_CS"/>
</dbReference>
<dbReference type="GO" id="GO:0009331">
    <property type="term" value="C:glycerol-3-phosphate dehydrogenase (FAD) complex"/>
    <property type="evidence" value="ECO:0007669"/>
    <property type="project" value="InterPro"/>
</dbReference>
<keyword evidence="5" id="KW-0411">Iron-sulfur</keyword>
<organism evidence="7 8">
    <name type="scientific">Desulfosporosinus youngiae DSM 17734</name>
    <dbReference type="NCBI Taxonomy" id="768710"/>
    <lineage>
        <taxon>Bacteria</taxon>
        <taxon>Bacillati</taxon>
        <taxon>Bacillota</taxon>
        <taxon>Clostridia</taxon>
        <taxon>Eubacteriales</taxon>
        <taxon>Desulfitobacteriaceae</taxon>
        <taxon>Desulfosporosinus</taxon>
    </lineage>
</organism>
<dbReference type="RefSeq" id="WP_007787485.1">
    <property type="nucleotide sequence ID" value="NZ_CM001441.1"/>
</dbReference>
<evidence type="ECO:0000256" key="1">
    <source>
        <dbReference type="ARBA" id="ARBA00022485"/>
    </source>
</evidence>
<evidence type="ECO:0000256" key="5">
    <source>
        <dbReference type="ARBA" id="ARBA00023014"/>
    </source>
</evidence>
<feature type="domain" description="4Fe-4S ferredoxin-type" evidence="6">
    <location>
        <begin position="53"/>
        <end position="84"/>
    </location>
</feature>
<dbReference type="PANTHER" id="PTHR32479:SF19">
    <property type="entry name" value="ANAEROBIC GLYCEROL-3-PHOSPHATE DEHYDROGENASE SUBUNIT C"/>
    <property type="match status" value="1"/>
</dbReference>
<dbReference type="InterPro" id="IPR017753">
    <property type="entry name" value="G3P_DH_GlpC_su"/>
</dbReference>
<dbReference type="GO" id="GO:0016020">
    <property type="term" value="C:membrane"/>
    <property type="evidence" value="ECO:0007669"/>
    <property type="project" value="InterPro"/>
</dbReference>
<dbReference type="SUPFAM" id="SSF46548">
    <property type="entry name" value="alpha-helical ferredoxin"/>
    <property type="match status" value="1"/>
</dbReference>
<dbReference type="eggNOG" id="COG0247">
    <property type="taxonomic scope" value="Bacteria"/>
</dbReference>
<dbReference type="AlphaFoldDB" id="H5Y0E9"/>
<keyword evidence="1" id="KW-0004">4Fe-4S</keyword>
<dbReference type="Pfam" id="PF02754">
    <property type="entry name" value="CCG"/>
    <property type="match status" value="2"/>
</dbReference>
<dbReference type="GO" id="GO:0009061">
    <property type="term" value="P:anaerobic respiration"/>
    <property type="evidence" value="ECO:0007669"/>
    <property type="project" value="InterPro"/>
</dbReference>
<name>H5Y0E9_9FIRM</name>
<dbReference type="InterPro" id="IPR004017">
    <property type="entry name" value="Cys_rich_dom"/>
</dbReference>